<proteinExistence type="predicted"/>
<gene>
    <name evidence="2" type="ORF">BU24DRAFT_46702</name>
</gene>
<reference evidence="2" key="1">
    <citation type="journal article" date="2020" name="Stud. Mycol.">
        <title>101 Dothideomycetes genomes: a test case for predicting lifestyles and emergence of pathogens.</title>
        <authorList>
            <person name="Haridas S."/>
            <person name="Albert R."/>
            <person name="Binder M."/>
            <person name="Bloem J."/>
            <person name="Labutti K."/>
            <person name="Salamov A."/>
            <person name="Andreopoulos B."/>
            <person name="Baker S."/>
            <person name="Barry K."/>
            <person name="Bills G."/>
            <person name="Bluhm B."/>
            <person name="Cannon C."/>
            <person name="Castanera R."/>
            <person name="Culley D."/>
            <person name="Daum C."/>
            <person name="Ezra D."/>
            <person name="Gonzalez J."/>
            <person name="Henrissat B."/>
            <person name="Kuo A."/>
            <person name="Liang C."/>
            <person name="Lipzen A."/>
            <person name="Lutzoni F."/>
            <person name="Magnuson J."/>
            <person name="Mondo S."/>
            <person name="Nolan M."/>
            <person name="Ohm R."/>
            <person name="Pangilinan J."/>
            <person name="Park H.-J."/>
            <person name="Ramirez L."/>
            <person name="Alfaro M."/>
            <person name="Sun H."/>
            <person name="Tritt A."/>
            <person name="Yoshinaga Y."/>
            <person name="Zwiers L.-H."/>
            <person name="Turgeon B."/>
            <person name="Goodwin S."/>
            <person name="Spatafora J."/>
            <person name="Crous P."/>
            <person name="Grigoriev I."/>
        </authorList>
    </citation>
    <scope>NUCLEOTIDE SEQUENCE</scope>
    <source>
        <strain evidence="2">CBS 175.79</strain>
    </source>
</reference>
<feature type="compositionally biased region" description="Polar residues" evidence="1">
    <location>
        <begin position="52"/>
        <end position="65"/>
    </location>
</feature>
<dbReference type="EMBL" id="ML978075">
    <property type="protein sequence ID" value="KAF2010821.1"/>
    <property type="molecule type" value="Genomic_DNA"/>
</dbReference>
<feature type="compositionally biased region" description="Low complexity" evidence="1">
    <location>
        <begin position="66"/>
        <end position="79"/>
    </location>
</feature>
<feature type="compositionally biased region" description="Low complexity" evidence="1">
    <location>
        <begin position="215"/>
        <end position="240"/>
    </location>
</feature>
<feature type="region of interest" description="Disordered" evidence="1">
    <location>
        <begin position="52"/>
        <end position="273"/>
    </location>
</feature>
<feature type="compositionally biased region" description="Polar residues" evidence="1">
    <location>
        <begin position="103"/>
        <end position="119"/>
    </location>
</feature>
<feature type="compositionally biased region" description="Basic residues" evidence="1">
    <location>
        <begin position="196"/>
        <end position="206"/>
    </location>
</feature>
<evidence type="ECO:0000313" key="3">
    <source>
        <dbReference type="Proteomes" id="UP000799778"/>
    </source>
</evidence>
<sequence>MVDSWFLERYKVWVRAVFKLSQQLQTRLISPRQPLSTYLACTRPVYLSNFTSSRPMSNQLPPLQTSPSESPKPNSKSQPTSAPPGDSKQRILPSEPGLGISEAPQSHTGLRSQSLSNLLLPSESHRSSSDQPDSTLPAHLFSASPVSSTESPKEAVAATEQQFARPDKPSGSRTRAQQNWSQPKKTQTAPSPYSRPRSKSQPRGRSRPAAITAMSSAASSPSNTSTTGPSGSSSTGSNPSYHLPYAPFPYPMPPNYGGSGTQGGHGGSSGSGK</sequence>
<name>A0A6A5XD42_9PLEO</name>
<evidence type="ECO:0000256" key="1">
    <source>
        <dbReference type="SAM" id="MobiDB-lite"/>
    </source>
</evidence>
<dbReference type="GeneID" id="54289810"/>
<dbReference type="AlphaFoldDB" id="A0A6A5XD42"/>
<dbReference type="RefSeq" id="XP_033379160.1">
    <property type="nucleotide sequence ID" value="XM_033532413.1"/>
</dbReference>
<organism evidence="2 3">
    <name type="scientific">Aaosphaeria arxii CBS 175.79</name>
    <dbReference type="NCBI Taxonomy" id="1450172"/>
    <lineage>
        <taxon>Eukaryota</taxon>
        <taxon>Fungi</taxon>
        <taxon>Dikarya</taxon>
        <taxon>Ascomycota</taxon>
        <taxon>Pezizomycotina</taxon>
        <taxon>Dothideomycetes</taxon>
        <taxon>Pleosporomycetidae</taxon>
        <taxon>Pleosporales</taxon>
        <taxon>Pleosporales incertae sedis</taxon>
        <taxon>Aaosphaeria</taxon>
    </lineage>
</organism>
<feature type="compositionally biased region" description="Gly residues" evidence="1">
    <location>
        <begin position="257"/>
        <end position="273"/>
    </location>
</feature>
<evidence type="ECO:0000313" key="2">
    <source>
        <dbReference type="EMBL" id="KAF2010821.1"/>
    </source>
</evidence>
<accession>A0A6A5XD42</accession>
<keyword evidence="3" id="KW-1185">Reference proteome</keyword>
<feature type="compositionally biased region" description="Polar residues" evidence="1">
    <location>
        <begin position="171"/>
        <end position="191"/>
    </location>
</feature>
<protein>
    <submittedName>
        <fullName evidence="2">Uncharacterized protein</fullName>
    </submittedName>
</protein>
<dbReference type="Proteomes" id="UP000799778">
    <property type="component" value="Unassembled WGS sequence"/>
</dbReference>